<feature type="domain" description="ABC transmembrane type-1" evidence="5">
    <location>
        <begin position="13"/>
        <end position="166"/>
    </location>
</feature>
<comment type="caution">
    <text evidence="6">The sequence shown here is derived from an EMBL/GenBank/DDBJ whole genome shotgun (WGS) entry which is preliminary data.</text>
</comment>
<evidence type="ECO:0000259" key="5">
    <source>
        <dbReference type="PROSITE" id="PS50929"/>
    </source>
</evidence>
<feature type="transmembrane region" description="Helical" evidence="4">
    <location>
        <begin position="9"/>
        <end position="28"/>
    </location>
</feature>
<dbReference type="AlphaFoldDB" id="T0Z6R9"/>
<keyword evidence="3 4" id="KW-0472">Membrane</keyword>
<organism evidence="6">
    <name type="scientific">mine drainage metagenome</name>
    <dbReference type="NCBI Taxonomy" id="410659"/>
    <lineage>
        <taxon>unclassified sequences</taxon>
        <taxon>metagenomes</taxon>
        <taxon>ecological metagenomes</taxon>
    </lineage>
</organism>
<feature type="transmembrane region" description="Helical" evidence="4">
    <location>
        <begin position="105"/>
        <end position="126"/>
    </location>
</feature>
<keyword evidence="1 4" id="KW-0812">Transmembrane</keyword>
<gene>
    <name evidence="6" type="ORF">B1A_16345</name>
</gene>
<dbReference type="EMBL" id="AUZX01012014">
    <property type="protein sequence ID" value="EQD40713.1"/>
    <property type="molecule type" value="Genomic_DNA"/>
</dbReference>
<dbReference type="GO" id="GO:0140359">
    <property type="term" value="F:ABC-type transporter activity"/>
    <property type="evidence" value="ECO:0007669"/>
    <property type="project" value="InterPro"/>
</dbReference>
<dbReference type="PROSITE" id="PS50929">
    <property type="entry name" value="ABC_TM1F"/>
    <property type="match status" value="1"/>
</dbReference>
<evidence type="ECO:0000256" key="1">
    <source>
        <dbReference type="ARBA" id="ARBA00022692"/>
    </source>
</evidence>
<reference evidence="6" key="1">
    <citation type="submission" date="2013-08" db="EMBL/GenBank/DDBJ databases">
        <authorList>
            <person name="Mendez C."/>
            <person name="Richter M."/>
            <person name="Ferrer M."/>
            <person name="Sanchez J."/>
        </authorList>
    </citation>
    <scope>NUCLEOTIDE SEQUENCE</scope>
</reference>
<reference evidence="6" key="2">
    <citation type="journal article" date="2014" name="ISME J.">
        <title>Microbial stratification in low pH oxic and suboxic macroscopic growths along an acid mine drainage.</title>
        <authorList>
            <person name="Mendez-Garcia C."/>
            <person name="Mesa V."/>
            <person name="Sprenger R.R."/>
            <person name="Richter M."/>
            <person name="Diez M.S."/>
            <person name="Solano J."/>
            <person name="Bargiela R."/>
            <person name="Golyshina O.V."/>
            <person name="Manteca A."/>
            <person name="Ramos J.L."/>
            <person name="Gallego J.R."/>
            <person name="Llorente I."/>
            <person name="Martins Dos Santos V.A."/>
            <person name="Jensen O.N."/>
            <person name="Pelaez A.I."/>
            <person name="Sanchez J."/>
            <person name="Ferrer M."/>
        </authorList>
    </citation>
    <scope>NUCLEOTIDE SEQUENCE</scope>
</reference>
<keyword evidence="6" id="KW-0547">Nucleotide-binding</keyword>
<dbReference type="SUPFAM" id="SSF90123">
    <property type="entry name" value="ABC transporter transmembrane region"/>
    <property type="match status" value="1"/>
</dbReference>
<feature type="non-terminal residue" evidence="6">
    <location>
        <position position="166"/>
    </location>
</feature>
<dbReference type="Pfam" id="PF00664">
    <property type="entry name" value="ABC_membrane"/>
    <property type="match status" value="1"/>
</dbReference>
<keyword evidence="2 4" id="KW-1133">Transmembrane helix</keyword>
<dbReference type="GO" id="GO:0016020">
    <property type="term" value="C:membrane"/>
    <property type="evidence" value="ECO:0007669"/>
    <property type="project" value="InterPro"/>
</dbReference>
<dbReference type="Gene3D" id="1.20.1560.10">
    <property type="entry name" value="ABC transporter type 1, transmembrane domain"/>
    <property type="match status" value="1"/>
</dbReference>
<evidence type="ECO:0000256" key="2">
    <source>
        <dbReference type="ARBA" id="ARBA00022989"/>
    </source>
</evidence>
<proteinExistence type="predicted"/>
<dbReference type="InterPro" id="IPR036640">
    <property type="entry name" value="ABC1_TM_sf"/>
</dbReference>
<keyword evidence="6" id="KW-0067">ATP-binding</keyword>
<accession>T0Z6R9</accession>
<sequence>MVKRFNPEAHFLIAALIIGSFAVAFSVVGPKLLGDSINVIFNGIVASNSKVKALMSLCHQNQACVTHYLVTHGQAHLASMLSGMALSSNGGVNFHQLLTLSGETAGAYVLGSVLSWMQGFIMAGVAQRTVKTMRSDVENKLAKLPLSYFDTHPHGDILSRVTNDID</sequence>
<evidence type="ECO:0000256" key="3">
    <source>
        <dbReference type="ARBA" id="ARBA00023136"/>
    </source>
</evidence>
<dbReference type="GO" id="GO:0005524">
    <property type="term" value="F:ATP binding"/>
    <property type="evidence" value="ECO:0007669"/>
    <property type="project" value="UniProtKB-KW"/>
</dbReference>
<evidence type="ECO:0000256" key="4">
    <source>
        <dbReference type="SAM" id="Phobius"/>
    </source>
</evidence>
<name>T0Z6R9_9ZZZZ</name>
<protein>
    <submittedName>
        <fullName evidence="6">ABC transporter, ATP-binding protein</fullName>
    </submittedName>
</protein>
<dbReference type="InterPro" id="IPR011527">
    <property type="entry name" value="ABC1_TM_dom"/>
</dbReference>
<evidence type="ECO:0000313" key="6">
    <source>
        <dbReference type="EMBL" id="EQD40713.1"/>
    </source>
</evidence>